<keyword evidence="10" id="KW-1185">Reference proteome</keyword>
<dbReference type="PANTHER" id="PTHR13501:SF8">
    <property type="entry name" value="LARGE RIBOSOMAL SUBUNIT PROTEIN UL22M"/>
    <property type="match status" value="1"/>
</dbReference>
<dbReference type="Proteomes" id="UP000789901">
    <property type="component" value="Unassembled WGS sequence"/>
</dbReference>
<keyword evidence="7" id="KW-0175">Coiled coil</keyword>
<protein>
    <submittedName>
        <fullName evidence="9">13769_t:CDS:1</fullName>
    </submittedName>
</protein>
<proteinExistence type="inferred from homology"/>
<dbReference type="InterPro" id="IPR043129">
    <property type="entry name" value="ATPase_NBD"/>
</dbReference>
<dbReference type="SMART" id="SM00662">
    <property type="entry name" value="RPOLD"/>
    <property type="match status" value="1"/>
</dbReference>
<evidence type="ECO:0000256" key="3">
    <source>
        <dbReference type="ARBA" id="ARBA00022980"/>
    </source>
</evidence>
<gene>
    <name evidence="9" type="ORF">GMARGA_LOCUS1604</name>
</gene>
<evidence type="ECO:0000256" key="7">
    <source>
        <dbReference type="SAM" id="Coils"/>
    </source>
</evidence>
<dbReference type="InterPro" id="IPR036394">
    <property type="entry name" value="Ribosomal_uL22_sf"/>
</dbReference>
<keyword evidence="5 6" id="KW-0687">Ribonucleoprotein</keyword>
<dbReference type="InterPro" id="IPR047867">
    <property type="entry name" value="Ribosomal_uL22_bac/org-type"/>
</dbReference>
<accession>A0ABM8VZU8</accession>
<evidence type="ECO:0000256" key="4">
    <source>
        <dbReference type="ARBA" id="ARBA00023163"/>
    </source>
</evidence>
<feature type="coiled-coil region" evidence="7">
    <location>
        <begin position="293"/>
        <end position="320"/>
    </location>
</feature>
<dbReference type="InterPro" id="IPR036643">
    <property type="entry name" value="RNApol_insert_sf"/>
</dbReference>
<dbReference type="InterPro" id="IPR011263">
    <property type="entry name" value="DNA-dir_RNA_pol_RpoA/D/Rpb3"/>
</dbReference>
<dbReference type="Gene3D" id="3.30.60.280">
    <property type="match status" value="1"/>
</dbReference>
<keyword evidence="3 6" id="KW-0689">Ribosomal protein</keyword>
<dbReference type="SUPFAM" id="SSF55257">
    <property type="entry name" value="RBP11-like subunits of RNA polymerase"/>
    <property type="match status" value="1"/>
</dbReference>
<dbReference type="Gene3D" id="2.170.120.12">
    <property type="entry name" value="DNA-directed RNA polymerase, insert domain"/>
    <property type="match status" value="1"/>
</dbReference>
<dbReference type="InterPro" id="IPR036603">
    <property type="entry name" value="RBP11-like"/>
</dbReference>
<dbReference type="SUPFAM" id="SSF54843">
    <property type="entry name" value="Ribosomal protein L22"/>
    <property type="match status" value="1"/>
</dbReference>
<sequence>MAKKKPVEDKKITVLTPDEERDLLVLAREKVRITASGDSDYGVGEIVDQHQVEKISKTLVEAGKTPPQLIKVRQNKREQAKAIRKLIACNQYLVEYISRSYSFTTAGFDHKYLEAVSTISLKKAIEMFNLNTFFAKNQLISQNPLAKEKKNVVYYDDYHQKDEDNKSYALIDRLNDSDGLESDNREIHNRDLRVKINNLINSSLTREQILITRLYYKIRPRDLTDIYYLADEEEKKKLKSEWKLEQEDLPSLALSERECQNSEIVKKYLAWFNRKYTIEELSKLVNKPASLVNKLKKSAFQHLQEELKKEENKKSFHARNRYKFINYNMEQIVVKSSPVAISPQKMKLVAGLLRRKNLDYSLQALPFFPKKGGRIVYKLLQGIAKSLEKQQQKTNDFFLTKIEVNPGRIQKKILCRAKGRTDRIRRRYCLVNFNLKIKEIISENNPHSSTFVFQYLPPTLGLTVGNFLRRVLLTSLSGVAAFGIEINHKDGPVIAKFSTLSGIIETTPYLISHCKEIIAEIKESKDGIYCLEMDVNNLKDEERIITAKDFQPNPHLEIKNPDLYLATLAPSSHLQIKLYFREDYGYHSAEKQEKYLPDVKNVLFFATDYSPIKSDGVNFQFHSVVTGPDREEEELKLTIATTGAISPHQALIQALEISNHINDKIKNYLRQICEKYRCPLANINQIYFTSTPGGQTGLRVSLAFLATLQVLNPQIKIYHINALLLQAGNERCLSLLTIDRQARKYHSAVYQEQKNLAPSSLINKEQLDELAQQFPHFSIFQDFTGIDLLTRFQQLKDSFLSAEKIADVKIA</sequence>
<evidence type="ECO:0000256" key="5">
    <source>
        <dbReference type="ARBA" id="ARBA00023274"/>
    </source>
</evidence>
<keyword evidence="4" id="KW-0804">Transcription</keyword>
<organism evidence="9 10">
    <name type="scientific">Gigaspora margarita</name>
    <dbReference type="NCBI Taxonomy" id="4874"/>
    <lineage>
        <taxon>Eukaryota</taxon>
        <taxon>Fungi</taxon>
        <taxon>Fungi incertae sedis</taxon>
        <taxon>Mucoromycota</taxon>
        <taxon>Glomeromycotina</taxon>
        <taxon>Glomeromycetes</taxon>
        <taxon>Diversisporales</taxon>
        <taxon>Gigasporaceae</taxon>
        <taxon>Gigaspora</taxon>
    </lineage>
</organism>
<dbReference type="Gene3D" id="3.30.1360.10">
    <property type="entry name" value="RNA polymerase, RBP11-like subunit"/>
    <property type="match status" value="1"/>
</dbReference>
<keyword evidence="2" id="KW-0240">DNA-directed RNA polymerase</keyword>
<comment type="similarity">
    <text evidence="1 6">Belongs to the universal ribosomal protein uL22 family.</text>
</comment>
<evidence type="ECO:0000256" key="1">
    <source>
        <dbReference type="ARBA" id="ARBA00009451"/>
    </source>
</evidence>
<dbReference type="InterPro" id="IPR011262">
    <property type="entry name" value="DNA-dir_RNA_pol_insert"/>
</dbReference>
<dbReference type="Pfam" id="PF01000">
    <property type="entry name" value="RNA_pol_A_bac"/>
    <property type="match status" value="1"/>
</dbReference>
<dbReference type="InterPro" id="IPR001063">
    <property type="entry name" value="Ribosomal_uL22"/>
</dbReference>
<evidence type="ECO:0000256" key="2">
    <source>
        <dbReference type="ARBA" id="ARBA00022478"/>
    </source>
</evidence>
<evidence type="ECO:0000313" key="9">
    <source>
        <dbReference type="EMBL" id="CAG8488555.1"/>
    </source>
</evidence>
<dbReference type="SUPFAM" id="SSF53067">
    <property type="entry name" value="Actin-like ATPase domain"/>
    <property type="match status" value="1"/>
</dbReference>
<dbReference type="PANTHER" id="PTHR13501">
    <property type="entry name" value="CHLOROPLAST 50S RIBOSOMAL PROTEIN L22-RELATED"/>
    <property type="match status" value="1"/>
</dbReference>
<comment type="caution">
    <text evidence="9">The sequence shown here is derived from an EMBL/GenBank/DDBJ whole genome shotgun (WGS) entry which is preliminary data.</text>
</comment>
<evidence type="ECO:0000256" key="6">
    <source>
        <dbReference type="RuleBase" id="RU004005"/>
    </source>
</evidence>
<dbReference type="Gene3D" id="3.90.470.10">
    <property type="entry name" value="Ribosomal protein L22/L17"/>
    <property type="match status" value="1"/>
</dbReference>
<reference evidence="9 10" key="1">
    <citation type="submission" date="2021-06" db="EMBL/GenBank/DDBJ databases">
        <authorList>
            <person name="Kallberg Y."/>
            <person name="Tangrot J."/>
            <person name="Rosling A."/>
        </authorList>
    </citation>
    <scope>NUCLEOTIDE SEQUENCE [LARGE SCALE GENOMIC DNA]</scope>
    <source>
        <strain evidence="9 10">120-4 pot B 10/14</strain>
    </source>
</reference>
<dbReference type="Pfam" id="PF00237">
    <property type="entry name" value="Ribosomal_L22"/>
    <property type="match status" value="1"/>
</dbReference>
<dbReference type="Pfam" id="PF01193">
    <property type="entry name" value="RNA_pol_L"/>
    <property type="match status" value="1"/>
</dbReference>
<dbReference type="EMBL" id="CAJVQB010000432">
    <property type="protein sequence ID" value="CAG8488555.1"/>
    <property type="molecule type" value="Genomic_DNA"/>
</dbReference>
<evidence type="ECO:0000259" key="8">
    <source>
        <dbReference type="SMART" id="SM00662"/>
    </source>
</evidence>
<dbReference type="SUPFAM" id="SSF56553">
    <property type="entry name" value="Insert subdomain of RNA polymerase alpha subunit"/>
    <property type="match status" value="1"/>
</dbReference>
<feature type="domain" description="DNA-directed RNA polymerase RpoA/D/Rpb3-type" evidence="8">
    <location>
        <begin position="448"/>
        <end position="671"/>
    </location>
</feature>
<evidence type="ECO:0000313" key="10">
    <source>
        <dbReference type="Proteomes" id="UP000789901"/>
    </source>
</evidence>
<name>A0ABM8VZU8_GIGMA</name>